<organism evidence="1 2">
    <name type="scientific">Sphingomonas tabacisoli</name>
    <dbReference type="NCBI Taxonomy" id="2249466"/>
    <lineage>
        <taxon>Bacteria</taxon>
        <taxon>Pseudomonadati</taxon>
        <taxon>Pseudomonadota</taxon>
        <taxon>Alphaproteobacteria</taxon>
        <taxon>Sphingomonadales</taxon>
        <taxon>Sphingomonadaceae</taxon>
        <taxon>Sphingomonas</taxon>
    </lineage>
</organism>
<dbReference type="EMBL" id="JBHUDY010000001">
    <property type="protein sequence ID" value="MFD1610970.1"/>
    <property type="molecule type" value="Genomic_DNA"/>
</dbReference>
<dbReference type="RefSeq" id="WP_380887152.1">
    <property type="nucleotide sequence ID" value="NZ_JBHUDY010000001.1"/>
</dbReference>
<keyword evidence="2" id="KW-1185">Reference proteome</keyword>
<protein>
    <submittedName>
        <fullName evidence="1">DUF3168 domain-containing protein</fullName>
    </submittedName>
</protein>
<evidence type="ECO:0000313" key="2">
    <source>
        <dbReference type="Proteomes" id="UP001597115"/>
    </source>
</evidence>
<proteinExistence type="predicted"/>
<dbReference type="Pfam" id="PF11367">
    <property type="entry name" value="Tail_completion_gp17"/>
    <property type="match status" value="1"/>
</dbReference>
<dbReference type="Proteomes" id="UP001597115">
    <property type="component" value="Unassembled WGS sequence"/>
</dbReference>
<dbReference type="Gene3D" id="3.30.2000.30">
    <property type="match status" value="1"/>
</dbReference>
<comment type="caution">
    <text evidence="1">The sequence shown here is derived from an EMBL/GenBank/DDBJ whole genome shotgun (WGS) entry which is preliminary data.</text>
</comment>
<reference evidence="2" key="1">
    <citation type="journal article" date="2019" name="Int. J. Syst. Evol. Microbiol.">
        <title>The Global Catalogue of Microorganisms (GCM) 10K type strain sequencing project: providing services to taxonomists for standard genome sequencing and annotation.</title>
        <authorList>
            <consortium name="The Broad Institute Genomics Platform"/>
            <consortium name="The Broad Institute Genome Sequencing Center for Infectious Disease"/>
            <person name="Wu L."/>
            <person name="Ma J."/>
        </authorList>
    </citation>
    <scope>NUCLEOTIDE SEQUENCE [LARGE SCALE GENOMIC DNA]</scope>
    <source>
        <strain evidence="2">CGMCC 1.16275</strain>
    </source>
</reference>
<dbReference type="InterPro" id="IPR021508">
    <property type="entry name" value="Gp17-like"/>
</dbReference>
<name>A0ABW4I1N6_9SPHN</name>
<accession>A0ABW4I1N6</accession>
<evidence type="ECO:0000313" key="1">
    <source>
        <dbReference type="EMBL" id="MFD1610970.1"/>
    </source>
</evidence>
<gene>
    <name evidence="1" type="ORF">ACFSCW_04055</name>
</gene>
<sequence length="131" mass="13814">MSFEAALQDAVLAALAAEPVISAQANGVFLERPVRASTPYLVVGDMLSADWSAKGLAGREVRLLIRVHDAGENWAPTVALQGAVGAAIEGLPREIGGYRLGAITLLRARTVRDGATGWLGTVEYRIRGMEG</sequence>
<dbReference type="InterPro" id="IPR053745">
    <property type="entry name" value="Viral_Tail_Comp_sf"/>
</dbReference>